<comment type="caution">
    <text evidence="1">The sequence shown here is derived from an EMBL/GenBank/DDBJ whole genome shotgun (WGS) entry which is preliminary data.</text>
</comment>
<evidence type="ECO:0000313" key="1">
    <source>
        <dbReference type="EMBL" id="KAJ1922697.1"/>
    </source>
</evidence>
<gene>
    <name evidence="1" type="ORF">IWQ60_006361</name>
</gene>
<dbReference type="AlphaFoldDB" id="A0A9W8AA24"/>
<keyword evidence="2" id="KW-1185">Reference proteome</keyword>
<name>A0A9W8AA24_9FUNG</name>
<accession>A0A9W8AA24</accession>
<reference evidence="1" key="1">
    <citation type="submission" date="2022-07" db="EMBL/GenBank/DDBJ databases">
        <title>Phylogenomic reconstructions and comparative analyses of Kickxellomycotina fungi.</title>
        <authorList>
            <person name="Reynolds N.K."/>
            <person name="Stajich J.E."/>
            <person name="Barry K."/>
            <person name="Grigoriev I.V."/>
            <person name="Crous P."/>
            <person name="Smith M.E."/>
        </authorList>
    </citation>
    <scope>NUCLEOTIDE SEQUENCE</scope>
    <source>
        <strain evidence="1">RSA 861</strain>
    </source>
</reference>
<proteinExistence type="predicted"/>
<dbReference type="EMBL" id="JANBPT010000379">
    <property type="protein sequence ID" value="KAJ1922697.1"/>
    <property type="molecule type" value="Genomic_DNA"/>
</dbReference>
<sequence length="183" mass="19152">MTSVEVLELKQRVDALAAAVKYLRGENVHLKRHQLALPTANGLGASAALVLRQLPALPVPSPTTTTSPTATGAGACASPQLHELANETKSLLRDVQAVSASLKIVSLVQQPPTVASGDTSAGTTTTTASAWQPFQRTPQYAFTAQQTLVTTLQHRGQSLQSKIAALRQSSAGLKVPRLSVLAN</sequence>
<evidence type="ECO:0000313" key="2">
    <source>
        <dbReference type="Proteomes" id="UP001150569"/>
    </source>
</evidence>
<protein>
    <submittedName>
        <fullName evidence="1">Uncharacterized protein</fullName>
    </submittedName>
</protein>
<dbReference type="Proteomes" id="UP001150569">
    <property type="component" value="Unassembled WGS sequence"/>
</dbReference>
<organism evidence="1 2">
    <name type="scientific">Tieghemiomyces parasiticus</name>
    <dbReference type="NCBI Taxonomy" id="78921"/>
    <lineage>
        <taxon>Eukaryota</taxon>
        <taxon>Fungi</taxon>
        <taxon>Fungi incertae sedis</taxon>
        <taxon>Zoopagomycota</taxon>
        <taxon>Kickxellomycotina</taxon>
        <taxon>Dimargaritomycetes</taxon>
        <taxon>Dimargaritales</taxon>
        <taxon>Dimargaritaceae</taxon>
        <taxon>Tieghemiomyces</taxon>
    </lineage>
</organism>